<reference evidence="8 9" key="1">
    <citation type="submission" date="2018-05" db="EMBL/GenBank/DDBJ databases">
        <title>Genome sequencing, assembly and analysis of the novel insecticidal bacterium, Chromobacterium phragmitis.</title>
        <authorList>
            <person name="Sparks M.E."/>
            <person name="Blackburn M.B."/>
            <person name="Gundersen-Rindal D.E."/>
        </authorList>
    </citation>
    <scope>NUCLEOTIDE SEQUENCE [LARGE SCALE GENOMIC DNA]</scope>
    <source>
        <strain evidence="8">IIBBL 274-1</strain>
    </source>
</reference>
<dbReference type="GO" id="GO:0005886">
    <property type="term" value="C:plasma membrane"/>
    <property type="evidence" value="ECO:0007669"/>
    <property type="project" value="UniProtKB-SubCell"/>
</dbReference>
<dbReference type="Proteomes" id="UP000252038">
    <property type="component" value="Chromosome"/>
</dbReference>
<dbReference type="OrthoDB" id="4167046at2"/>
<evidence type="ECO:0000256" key="5">
    <source>
        <dbReference type="ARBA" id="ARBA00023136"/>
    </source>
</evidence>
<dbReference type="Pfam" id="PF00892">
    <property type="entry name" value="EamA"/>
    <property type="match status" value="2"/>
</dbReference>
<feature type="transmembrane region" description="Helical" evidence="6">
    <location>
        <begin position="30"/>
        <end position="48"/>
    </location>
</feature>
<keyword evidence="2" id="KW-1003">Cell membrane</keyword>
<keyword evidence="4 6" id="KW-1133">Transmembrane helix</keyword>
<dbReference type="SUPFAM" id="SSF103481">
    <property type="entry name" value="Multidrug resistance efflux transporter EmrE"/>
    <property type="match status" value="2"/>
</dbReference>
<gene>
    <name evidence="8" type="ORF">DK843_00905</name>
</gene>
<evidence type="ECO:0000313" key="9">
    <source>
        <dbReference type="Proteomes" id="UP000252038"/>
    </source>
</evidence>
<evidence type="ECO:0000256" key="3">
    <source>
        <dbReference type="ARBA" id="ARBA00022692"/>
    </source>
</evidence>
<feature type="transmembrane region" description="Helical" evidence="6">
    <location>
        <begin position="274"/>
        <end position="293"/>
    </location>
</feature>
<evidence type="ECO:0000313" key="8">
    <source>
        <dbReference type="EMBL" id="AXE32998.1"/>
    </source>
</evidence>
<feature type="transmembrane region" description="Helical" evidence="6">
    <location>
        <begin position="93"/>
        <end position="112"/>
    </location>
</feature>
<dbReference type="InterPro" id="IPR037185">
    <property type="entry name" value="EmrE-like"/>
</dbReference>
<comment type="subcellular location">
    <subcellularLocation>
        <location evidence="1">Cell membrane</location>
        <topology evidence="1">Multi-pass membrane protein</topology>
    </subcellularLocation>
</comment>
<dbReference type="RefSeq" id="WP_114062737.1">
    <property type="nucleotide sequence ID" value="NZ_CP029495.1"/>
</dbReference>
<name>A0A344UCK0_9NEIS</name>
<accession>A0A344UCK0</accession>
<dbReference type="InterPro" id="IPR000620">
    <property type="entry name" value="EamA_dom"/>
</dbReference>
<sequence>MPYLCLILAACFWGGNYVIGHILVESIDPILLSAARWILTAALLMLLYRRQVALQWPAMKKSMSTVVFLALCGQVLFPITLYIGLQYTSSLNAAIYLSTTPALVLIINKIFFKERIAQQNIWGVALSSIGVAYLILQGDFTRADALASLNRGDLWTMGSAVSWALYCAFLRIKPKEIKGNAFVAVSAAIGAIALLPALLFSLQGNAPIAASGHLQYGLLAGVAYLVIFPSWLSYLLWNKGILAIGSTRGEIYSHLIPLSGGILSIVFLREPTHAFHLVSAMLIACGIALCSLAKHGQSAPHAQAKASR</sequence>
<evidence type="ECO:0000256" key="6">
    <source>
        <dbReference type="SAM" id="Phobius"/>
    </source>
</evidence>
<organism evidence="8 9">
    <name type="scientific">Chromobacterium phragmitis</name>
    <dbReference type="NCBI Taxonomy" id="2202141"/>
    <lineage>
        <taxon>Bacteria</taxon>
        <taxon>Pseudomonadati</taxon>
        <taxon>Pseudomonadota</taxon>
        <taxon>Betaproteobacteria</taxon>
        <taxon>Neisseriales</taxon>
        <taxon>Chromobacteriaceae</taxon>
        <taxon>Chromobacterium</taxon>
    </lineage>
</organism>
<feature type="transmembrane region" description="Helical" evidence="6">
    <location>
        <begin position="121"/>
        <end position="140"/>
    </location>
</feature>
<feature type="transmembrane region" description="Helical" evidence="6">
    <location>
        <begin position="181"/>
        <end position="202"/>
    </location>
</feature>
<feature type="domain" description="EamA" evidence="7">
    <location>
        <begin position="3"/>
        <end position="135"/>
    </location>
</feature>
<feature type="domain" description="EamA" evidence="7">
    <location>
        <begin position="151"/>
        <end position="291"/>
    </location>
</feature>
<evidence type="ECO:0000259" key="7">
    <source>
        <dbReference type="Pfam" id="PF00892"/>
    </source>
</evidence>
<evidence type="ECO:0000256" key="2">
    <source>
        <dbReference type="ARBA" id="ARBA00022475"/>
    </source>
</evidence>
<dbReference type="InterPro" id="IPR051258">
    <property type="entry name" value="Diverse_Substrate_Transporter"/>
</dbReference>
<feature type="transmembrane region" description="Helical" evidence="6">
    <location>
        <begin position="152"/>
        <end position="169"/>
    </location>
</feature>
<dbReference type="PANTHER" id="PTHR42920">
    <property type="entry name" value="OS03G0707200 PROTEIN-RELATED"/>
    <property type="match status" value="1"/>
</dbReference>
<feature type="transmembrane region" description="Helical" evidence="6">
    <location>
        <begin position="249"/>
        <end position="268"/>
    </location>
</feature>
<proteinExistence type="predicted"/>
<evidence type="ECO:0000256" key="1">
    <source>
        <dbReference type="ARBA" id="ARBA00004651"/>
    </source>
</evidence>
<keyword evidence="3 6" id="KW-0812">Transmembrane</keyword>
<dbReference type="EMBL" id="CP029554">
    <property type="protein sequence ID" value="AXE32998.1"/>
    <property type="molecule type" value="Genomic_DNA"/>
</dbReference>
<dbReference type="AlphaFoldDB" id="A0A344UCK0"/>
<feature type="transmembrane region" description="Helical" evidence="6">
    <location>
        <begin position="214"/>
        <end position="237"/>
    </location>
</feature>
<dbReference type="PANTHER" id="PTHR42920:SF11">
    <property type="entry name" value="INNER MEMBRANE PROTEIN YTFF"/>
    <property type="match status" value="1"/>
</dbReference>
<dbReference type="KEGG" id="chri:DK842_18245"/>
<keyword evidence="5 6" id="KW-0472">Membrane</keyword>
<feature type="transmembrane region" description="Helical" evidence="6">
    <location>
        <begin position="68"/>
        <end position="87"/>
    </location>
</feature>
<protein>
    <submittedName>
        <fullName evidence="8">EamA/RhaT family transporter</fullName>
    </submittedName>
</protein>
<evidence type="ECO:0000256" key="4">
    <source>
        <dbReference type="ARBA" id="ARBA00022989"/>
    </source>
</evidence>
<dbReference type="KEGG" id="chrb:DK843_00905"/>